<dbReference type="OrthoDB" id="2432222at2759"/>
<proteinExistence type="predicted"/>
<evidence type="ECO:0000313" key="1">
    <source>
        <dbReference type="EMBL" id="OAQ23398.1"/>
    </source>
</evidence>
<evidence type="ECO:0000313" key="2">
    <source>
        <dbReference type="Proteomes" id="UP000078512"/>
    </source>
</evidence>
<dbReference type="SUPFAM" id="SSF52047">
    <property type="entry name" value="RNI-like"/>
    <property type="match status" value="1"/>
</dbReference>
<dbReference type="AlphaFoldDB" id="A0A197JEG4"/>
<protein>
    <recommendedName>
        <fullName evidence="3">F-box domain-containing protein</fullName>
    </recommendedName>
</protein>
<name>A0A197JEG4_9FUNG</name>
<evidence type="ECO:0008006" key="3">
    <source>
        <dbReference type="Google" id="ProtNLM"/>
    </source>
</evidence>
<dbReference type="InterPro" id="IPR032675">
    <property type="entry name" value="LRR_dom_sf"/>
</dbReference>
<dbReference type="Gene3D" id="3.80.10.10">
    <property type="entry name" value="Ribonuclease Inhibitor"/>
    <property type="match status" value="1"/>
</dbReference>
<reference evidence="1 2" key="1">
    <citation type="submission" date="2016-05" db="EMBL/GenBank/DDBJ databases">
        <title>Genome sequencing reveals origins of a unique bacterial endosymbiosis in the earliest lineages of terrestrial Fungi.</title>
        <authorList>
            <consortium name="DOE Joint Genome Institute"/>
            <person name="Uehling J."/>
            <person name="Gryganskyi A."/>
            <person name="Hameed K."/>
            <person name="Tschaplinski T."/>
            <person name="Misztal P."/>
            <person name="Wu S."/>
            <person name="Desiro A."/>
            <person name="Vande Pol N."/>
            <person name="Du Z.-Y."/>
            <person name="Zienkiewicz A."/>
            <person name="Zienkiewicz K."/>
            <person name="Morin E."/>
            <person name="Tisserant E."/>
            <person name="Splivallo R."/>
            <person name="Hainaut M."/>
            <person name="Henrissat B."/>
            <person name="Ohm R."/>
            <person name="Kuo A."/>
            <person name="Yan J."/>
            <person name="Lipzen A."/>
            <person name="Nolan M."/>
            <person name="Labutti K."/>
            <person name="Barry K."/>
            <person name="Goldstein A."/>
            <person name="Labbe J."/>
            <person name="Schadt C."/>
            <person name="Tuskan G."/>
            <person name="Grigoriev I."/>
            <person name="Martin F."/>
            <person name="Vilgalys R."/>
            <person name="Bonito G."/>
        </authorList>
    </citation>
    <scope>NUCLEOTIDE SEQUENCE [LARGE SCALE GENOMIC DNA]</scope>
    <source>
        <strain evidence="1 2">AG-77</strain>
    </source>
</reference>
<accession>A0A197JEG4</accession>
<organism evidence="1 2">
    <name type="scientific">Linnemannia elongata AG-77</name>
    <dbReference type="NCBI Taxonomy" id="1314771"/>
    <lineage>
        <taxon>Eukaryota</taxon>
        <taxon>Fungi</taxon>
        <taxon>Fungi incertae sedis</taxon>
        <taxon>Mucoromycota</taxon>
        <taxon>Mortierellomycotina</taxon>
        <taxon>Mortierellomycetes</taxon>
        <taxon>Mortierellales</taxon>
        <taxon>Mortierellaceae</taxon>
        <taxon>Linnemannia</taxon>
    </lineage>
</organism>
<gene>
    <name evidence="1" type="ORF">K457DRAFT_142761</name>
</gene>
<feature type="non-terminal residue" evidence="1">
    <location>
        <position position="279"/>
    </location>
</feature>
<dbReference type="EMBL" id="KV442120">
    <property type="protein sequence ID" value="OAQ23398.1"/>
    <property type="molecule type" value="Genomic_DNA"/>
</dbReference>
<dbReference type="Proteomes" id="UP000078512">
    <property type="component" value="Unassembled WGS sequence"/>
</dbReference>
<keyword evidence="2" id="KW-1185">Reference proteome</keyword>
<sequence length="279" mass="32336">MCPNLTKLHTFDYGAEFPIEAFAKALEQHTWARLTDLALIGCIGSDDRLSLIMRHLPPLEHFQHDSRGFGPQSFAFLQQRLFDNVRTLDMQGCHGLLSRMILDILTGCPLLEVFKAFSISVTDIRSNPEPWICLRLKHLEVFFVTDPTRLGDDCELVFEQLSRLERLETLDLDLHFTWTFSWDILDQINGQVSLRWRLDSGLHHLSTLRRLRTLVINSSFCDARMEDVQWMLDRWPDLKKVTCSLSQDPVTKKRCVGLFEQHNVILKLNDGWGNNIEAD</sequence>